<dbReference type="GO" id="GO:0016757">
    <property type="term" value="F:glycosyltransferase activity"/>
    <property type="evidence" value="ECO:0007669"/>
    <property type="project" value="UniProtKB-KW"/>
</dbReference>
<evidence type="ECO:0000313" key="6">
    <source>
        <dbReference type="Proteomes" id="UP000216429"/>
    </source>
</evidence>
<protein>
    <submittedName>
        <fullName evidence="5">Glycosyl transferase family 2</fullName>
    </submittedName>
</protein>
<proteinExistence type="inferred from homology"/>
<evidence type="ECO:0000256" key="3">
    <source>
        <dbReference type="ARBA" id="ARBA00022679"/>
    </source>
</evidence>
<comment type="similarity">
    <text evidence="1">Belongs to the glycosyltransferase 2 family.</text>
</comment>
<dbReference type="PANTHER" id="PTHR43630:SF1">
    <property type="entry name" value="POLY-BETA-1,6-N-ACETYL-D-GLUCOSAMINE SYNTHASE"/>
    <property type="match status" value="1"/>
</dbReference>
<accession>A0A261V9R4</accession>
<dbReference type="Gene3D" id="3.90.550.10">
    <property type="entry name" value="Spore Coat Polysaccharide Biosynthesis Protein SpsA, Chain A"/>
    <property type="match status" value="1"/>
</dbReference>
<dbReference type="PANTHER" id="PTHR43630">
    <property type="entry name" value="POLY-BETA-1,6-N-ACETYL-D-GLUCOSAMINE SYNTHASE"/>
    <property type="match status" value="1"/>
</dbReference>
<evidence type="ECO:0000256" key="4">
    <source>
        <dbReference type="SAM" id="Phobius"/>
    </source>
</evidence>
<dbReference type="Proteomes" id="UP000216429">
    <property type="component" value="Unassembled WGS sequence"/>
</dbReference>
<evidence type="ECO:0000313" key="5">
    <source>
        <dbReference type="EMBL" id="OZI70859.1"/>
    </source>
</evidence>
<feature type="transmembrane region" description="Helical" evidence="4">
    <location>
        <begin position="361"/>
        <end position="380"/>
    </location>
</feature>
<evidence type="ECO:0000256" key="1">
    <source>
        <dbReference type="ARBA" id="ARBA00006739"/>
    </source>
</evidence>
<keyword evidence="6" id="KW-1185">Reference proteome</keyword>
<dbReference type="InterPro" id="IPR029044">
    <property type="entry name" value="Nucleotide-diphossugar_trans"/>
</dbReference>
<dbReference type="CDD" id="cd06438">
    <property type="entry name" value="EpsO_like"/>
    <property type="match status" value="1"/>
</dbReference>
<dbReference type="RefSeq" id="WP_094813991.1">
    <property type="nucleotide sequence ID" value="NZ_NEVU01000003.1"/>
</dbReference>
<feature type="transmembrane region" description="Helical" evidence="4">
    <location>
        <begin position="330"/>
        <end position="349"/>
    </location>
</feature>
<gene>
    <name evidence="5" type="ORF">CAL22_13230</name>
</gene>
<dbReference type="OrthoDB" id="9797391at2"/>
<keyword evidence="2" id="KW-0328">Glycosyltransferase</keyword>
<dbReference type="EMBL" id="NEVU01000003">
    <property type="protein sequence ID" value="OZI70859.1"/>
    <property type="molecule type" value="Genomic_DNA"/>
</dbReference>
<dbReference type="Pfam" id="PF13641">
    <property type="entry name" value="Glyco_tranf_2_3"/>
    <property type="match status" value="1"/>
</dbReference>
<comment type="caution">
    <text evidence="5">The sequence shown here is derived from an EMBL/GenBank/DDBJ whole genome shotgun (WGS) entry which is preliminary data.</text>
</comment>
<keyword evidence="4" id="KW-0812">Transmembrane</keyword>
<keyword evidence="4" id="KW-0472">Membrane</keyword>
<sequence>MALFLHLILFVIALPVALASGYLGLLTLLSARLPRPQPQRRDWRFDVLVPAHNETAVIARTVRSLAALDWPRACYRIIVVADNCTDDTAELARAAGALVIERTSDTQRGKGYALEFGIARSAADGFAQAVAVIDADTEVTPNLLAAYAARMEQGAEVMQVHYGVLNPDDSWRTRIITIAYGAFHAVRGRARERLRASNGLRGNGMCMTHALLREVPFNIHSMAEDVEYGIVLGLNGRRVVYIDEASADAELVASEKGSRTQRQRWEGGRMAVLKAYVLPLLRQGLTRPSWVCLELAIDLLTLPLGYIVLQIGVLLVLGGLAAWVLPGAGLLFWPMLALALLAVLALHVLRGWQLCPLGPRALLDLLRVPFFVLWKLVVLVRNRRNRNWIKTDRGNR</sequence>
<keyword evidence="4" id="KW-1133">Transmembrane helix</keyword>
<dbReference type="AlphaFoldDB" id="A0A261V9R4"/>
<reference evidence="6" key="1">
    <citation type="submission" date="2017-05" db="EMBL/GenBank/DDBJ databases">
        <title>Complete and WGS of Bordetella genogroups.</title>
        <authorList>
            <person name="Spilker T."/>
            <person name="Lipuma J."/>
        </authorList>
    </citation>
    <scope>NUCLEOTIDE SEQUENCE [LARGE SCALE GENOMIC DNA]</scope>
    <source>
        <strain evidence="6">AU6712</strain>
    </source>
</reference>
<dbReference type="SUPFAM" id="SSF53448">
    <property type="entry name" value="Nucleotide-diphospho-sugar transferases"/>
    <property type="match status" value="1"/>
</dbReference>
<organism evidence="5 6">
    <name type="scientific">Bordetella genomosp. 12</name>
    <dbReference type="NCBI Taxonomy" id="463035"/>
    <lineage>
        <taxon>Bacteria</taxon>
        <taxon>Pseudomonadati</taxon>
        <taxon>Pseudomonadota</taxon>
        <taxon>Betaproteobacteria</taxon>
        <taxon>Burkholderiales</taxon>
        <taxon>Alcaligenaceae</taxon>
        <taxon>Bordetella</taxon>
    </lineage>
</organism>
<evidence type="ECO:0000256" key="2">
    <source>
        <dbReference type="ARBA" id="ARBA00022676"/>
    </source>
</evidence>
<keyword evidence="3 5" id="KW-0808">Transferase</keyword>
<name>A0A261V9R4_9BORD</name>
<feature type="transmembrane region" description="Helical" evidence="4">
    <location>
        <begin position="304"/>
        <end position="325"/>
    </location>
</feature>